<feature type="compositionally biased region" description="Basic residues" evidence="3">
    <location>
        <begin position="618"/>
        <end position="629"/>
    </location>
</feature>
<evidence type="ECO:0000313" key="5">
    <source>
        <dbReference type="EMBL" id="KAK8874763.1"/>
    </source>
</evidence>
<keyword evidence="2" id="KW-0227">DNA damage</keyword>
<proteinExistence type="inferred from homology"/>
<feature type="region of interest" description="Disordered" evidence="3">
    <location>
        <begin position="401"/>
        <end position="539"/>
    </location>
</feature>
<dbReference type="Pfam" id="PF13589">
    <property type="entry name" value="HATPase_c_3"/>
    <property type="match status" value="1"/>
</dbReference>
<dbReference type="Gene3D" id="3.30.565.10">
    <property type="entry name" value="Histidine kinase-like ATPase, C-terminal domain"/>
    <property type="match status" value="1"/>
</dbReference>
<evidence type="ECO:0000259" key="4">
    <source>
        <dbReference type="SMART" id="SM01340"/>
    </source>
</evidence>
<dbReference type="PROSITE" id="PS00058">
    <property type="entry name" value="DNA_MISMATCH_REPAIR_1"/>
    <property type="match status" value="1"/>
</dbReference>
<evidence type="ECO:0000256" key="1">
    <source>
        <dbReference type="ARBA" id="ARBA00006082"/>
    </source>
</evidence>
<comment type="similarity">
    <text evidence="1">Belongs to the DNA mismatch repair MutL/HexB family.</text>
</comment>
<organism evidence="5 6">
    <name type="scientific">Apiospora arundinis</name>
    <dbReference type="NCBI Taxonomy" id="335852"/>
    <lineage>
        <taxon>Eukaryota</taxon>
        <taxon>Fungi</taxon>
        <taxon>Dikarya</taxon>
        <taxon>Ascomycota</taxon>
        <taxon>Pezizomycotina</taxon>
        <taxon>Sordariomycetes</taxon>
        <taxon>Xylariomycetidae</taxon>
        <taxon>Amphisphaeriales</taxon>
        <taxon>Apiosporaceae</taxon>
        <taxon>Apiospora</taxon>
    </lineage>
</organism>
<reference evidence="5 6" key="1">
    <citation type="journal article" date="2024" name="IMA Fungus">
        <title>Apiospora arundinis, a panoply of carbohydrate-active enzymes and secondary metabolites.</title>
        <authorList>
            <person name="Sorensen T."/>
            <person name="Petersen C."/>
            <person name="Muurmann A.T."/>
            <person name="Christiansen J.V."/>
            <person name="Brundto M.L."/>
            <person name="Overgaard C.K."/>
            <person name="Boysen A.T."/>
            <person name="Wollenberg R.D."/>
            <person name="Larsen T.O."/>
            <person name="Sorensen J.L."/>
            <person name="Nielsen K.L."/>
            <person name="Sondergaard T.E."/>
        </authorList>
    </citation>
    <scope>NUCLEOTIDE SEQUENCE [LARGE SCALE GENOMIC DNA]</scope>
    <source>
        <strain evidence="5 6">AAU 773</strain>
    </source>
</reference>
<feature type="region of interest" description="Disordered" evidence="3">
    <location>
        <begin position="577"/>
        <end position="697"/>
    </location>
</feature>
<accession>A0ABR2JB36</accession>
<evidence type="ECO:0000313" key="6">
    <source>
        <dbReference type="Proteomes" id="UP001390339"/>
    </source>
</evidence>
<dbReference type="InterPro" id="IPR038973">
    <property type="entry name" value="MutL/Mlh/Pms-like"/>
</dbReference>
<comment type="caution">
    <text evidence="5">The sequence shown here is derived from an EMBL/GenBank/DDBJ whole genome shotgun (WGS) entry which is preliminary data.</text>
</comment>
<sequence>MPIAALSDSVAKRLAGHINIASPVILVKELLDNAIDAQATTVEIIISSNTVDKIEIRDNGVGIFPDDYDSLGRRGHTSKLRTFEELSSRANTSLGFRGEALASTNSMAKVCVITKTSSDPVAASLQLHPKTGGVLTNHPASAPVGTTVIVNGLYSETPVREQVIIRDASKSLDGIKELLRSYAMARPHLRLHFKVLKVPRLNWSYAPKPTAGLQEAVLQIHGAAVLSQCLVKRCNASQKDLNRLSFGFEAVIVKPDAQVHLLPKGRYFSVDCRPLTANRGNQEISNGNAFICLNIICPPGSYDVNIEPSKDEVLFSDEETLLYQFGMFCAEAYGQLVVKPLEVAPADDAPEKSPSTKLDEINQPGLLPRNVQTADTQSSPNMMAPARAISGNPQFFMKKSTASVPGPAASGQDVIHGTPDRSPVRQLGEKYDPIRKGKEPGTPAPSIFITANALRRREQQQTLGERSGSFESERSIFDCGRTGDVSSDPSEWTEESKKRKTQPRHPLPTQKPTSTSSGLSREDECGTTPERPLDHWSIARMNNSVRRNGFSGYGEADQDDGLCLTPEPDIMHHYGAATRDLDSSPGRHSSSTGPFKQPYPSPMSSSLVPNHQAAPKSQAHHAVSRRRAHPPWTPPSSMQRDQQEWSSSFRSGLRGGPRNEESLLNPSHGQTKLDHFVSSPRGAGEIGARDSSQNQRVTSRIAEIFRGNSAGGNERMNFRVTEVFETPKGSRSQGQTHEFFDPRNASFPLTTQEKPTVEDSEAIITSIPTGDPRAYLLRRQKSAAAEAKKKKPRRLERAKSCFMPFENIPDNEITHNLLSQLSLKLDVLRCSASLIARFDGYVDDVGVEPALDMGMGEGRRVEERLDHLLSNWNEQVTGERTCIGSQLTTLLKGKGIETA</sequence>
<dbReference type="EMBL" id="JAPCWZ010000003">
    <property type="protein sequence ID" value="KAK8874763.1"/>
    <property type="molecule type" value="Genomic_DNA"/>
</dbReference>
<feature type="compositionally biased region" description="Polar residues" evidence="3">
    <location>
        <begin position="510"/>
        <end position="519"/>
    </location>
</feature>
<dbReference type="InterPro" id="IPR014762">
    <property type="entry name" value="DNA_mismatch_repair_CS"/>
</dbReference>
<dbReference type="InterPro" id="IPR002099">
    <property type="entry name" value="MutL/Mlh/PMS"/>
</dbReference>
<dbReference type="SUPFAM" id="SSF54211">
    <property type="entry name" value="Ribosomal protein S5 domain 2-like"/>
    <property type="match status" value="1"/>
</dbReference>
<feature type="compositionally biased region" description="Polar residues" evidence="3">
    <location>
        <begin position="635"/>
        <end position="650"/>
    </location>
</feature>
<dbReference type="InterPro" id="IPR036890">
    <property type="entry name" value="HATPase_C_sf"/>
</dbReference>
<keyword evidence="6" id="KW-1185">Reference proteome</keyword>
<feature type="region of interest" description="Disordered" evidence="3">
    <location>
        <begin position="726"/>
        <end position="758"/>
    </location>
</feature>
<feature type="domain" description="DNA mismatch repair protein S5" evidence="4">
    <location>
        <begin position="217"/>
        <end position="334"/>
    </location>
</feature>
<dbReference type="Gene3D" id="3.30.230.10">
    <property type="match status" value="1"/>
</dbReference>
<protein>
    <submittedName>
        <fullName evidence="5">Post Meiotic Segregation 2</fullName>
    </submittedName>
</protein>
<dbReference type="PANTHER" id="PTHR10073:SF41">
    <property type="entry name" value="MISMATCH REPAIR PROTEIN, PUTATIVE (AFU_ORTHOLOGUE AFUA_8G05820)-RELATED"/>
    <property type="match status" value="1"/>
</dbReference>
<evidence type="ECO:0000256" key="2">
    <source>
        <dbReference type="ARBA" id="ARBA00022763"/>
    </source>
</evidence>
<dbReference type="Proteomes" id="UP001390339">
    <property type="component" value="Unassembled WGS sequence"/>
</dbReference>
<feature type="compositionally biased region" description="Basic and acidic residues" evidence="3">
    <location>
        <begin position="418"/>
        <end position="439"/>
    </location>
</feature>
<evidence type="ECO:0000256" key="3">
    <source>
        <dbReference type="SAM" id="MobiDB-lite"/>
    </source>
</evidence>
<dbReference type="InterPro" id="IPR013507">
    <property type="entry name" value="DNA_mismatch_S5_2-like"/>
</dbReference>
<dbReference type="PANTHER" id="PTHR10073">
    <property type="entry name" value="DNA MISMATCH REPAIR PROTEIN MLH, PMS, MUTL"/>
    <property type="match status" value="1"/>
</dbReference>
<dbReference type="InterPro" id="IPR014721">
    <property type="entry name" value="Ribsml_uS5_D2-typ_fold_subgr"/>
</dbReference>
<dbReference type="SUPFAM" id="SSF55874">
    <property type="entry name" value="ATPase domain of HSP90 chaperone/DNA topoisomerase II/histidine kinase"/>
    <property type="match status" value="1"/>
</dbReference>
<dbReference type="NCBIfam" id="TIGR00585">
    <property type="entry name" value="mutl"/>
    <property type="match status" value="1"/>
</dbReference>
<gene>
    <name evidence="5" type="ORF">PGQ11_005277</name>
</gene>
<name>A0ABR2JB36_9PEZI</name>
<dbReference type="InterPro" id="IPR020568">
    <property type="entry name" value="Ribosomal_Su5_D2-typ_SF"/>
</dbReference>
<dbReference type="SMART" id="SM01340">
    <property type="entry name" value="DNA_mis_repair"/>
    <property type="match status" value="1"/>
</dbReference>